<gene>
    <name evidence="1" type="ORF">M404DRAFT_32254</name>
</gene>
<protein>
    <submittedName>
        <fullName evidence="1">Uncharacterized protein</fullName>
    </submittedName>
</protein>
<dbReference type="Proteomes" id="UP000054217">
    <property type="component" value="Unassembled WGS sequence"/>
</dbReference>
<evidence type="ECO:0000313" key="1">
    <source>
        <dbReference type="EMBL" id="KIN97519.1"/>
    </source>
</evidence>
<dbReference type="InParanoid" id="A0A0C3N8X6"/>
<dbReference type="Pfam" id="PF18759">
    <property type="entry name" value="Plavaka"/>
    <property type="match status" value="1"/>
</dbReference>
<keyword evidence="2" id="KW-1185">Reference proteome</keyword>
<dbReference type="HOGENOM" id="CLU_2224317_0_0_1"/>
<reference evidence="2" key="2">
    <citation type="submission" date="2015-01" db="EMBL/GenBank/DDBJ databases">
        <title>Evolutionary Origins and Diversification of the Mycorrhizal Mutualists.</title>
        <authorList>
            <consortium name="DOE Joint Genome Institute"/>
            <consortium name="Mycorrhizal Genomics Consortium"/>
            <person name="Kohler A."/>
            <person name="Kuo A."/>
            <person name="Nagy L.G."/>
            <person name="Floudas D."/>
            <person name="Copeland A."/>
            <person name="Barry K.W."/>
            <person name="Cichocki N."/>
            <person name="Veneault-Fourrey C."/>
            <person name="LaButti K."/>
            <person name="Lindquist E.A."/>
            <person name="Lipzen A."/>
            <person name="Lundell T."/>
            <person name="Morin E."/>
            <person name="Murat C."/>
            <person name="Riley R."/>
            <person name="Ohm R."/>
            <person name="Sun H."/>
            <person name="Tunlid A."/>
            <person name="Henrissat B."/>
            <person name="Grigoriev I.V."/>
            <person name="Hibbett D.S."/>
            <person name="Martin F."/>
        </authorList>
    </citation>
    <scope>NUCLEOTIDE SEQUENCE [LARGE SCALE GENOMIC DNA]</scope>
    <source>
        <strain evidence="2">Marx 270</strain>
    </source>
</reference>
<reference evidence="1 2" key="1">
    <citation type="submission" date="2014-04" db="EMBL/GenBank/DDBJ databases">
        <authorList>
            <consortium name="DOE Joint Genome Institute"/>
            <person name="Kuo A."/>
            <person name="Kohler A."/>
            <person name="Costa M.D."/>
            <person name="Nagy L.G."/>
            <person name="Floudas D."/>
            <person name="Copeland A."/>
            <person name="Barry K.W."/>
            <person name="Cichocki N."/>
            <person name="Veneault-Fourrey C."/>
            <person name="LaButti K."/>
            <person name="Lindquist E.A."/>
            <person name="Lipzen A."/>
            <person name="Lundell T."/>
            <person name="Morin E."/>
            <person name="Murat C."/>
            <person name="Sun H."/>
            <person name="Tunlid A."/>
            <person name="Henrissat B."/>
            <person name="Grigoriev I.V."/>
            <person name="Hibbett D.S."/>
            <person name="Martin F."/>
            <person name="Nordberg H.P."/>
            <person name="Cantor M.N."/>
            <person name="Hua S.X."/>
        </authorList>
    </citation>
    <scope>NUCLEOTIDE SEQUENCE [LARGE SCALE GENOMIC DNA]</scope>
    <source>
        <strain evidence="1 2">Marx 270</strain>
    </source>
</reference>
<accession>A0A0C3N8X6</accession>
<dbReference type="EMBL" id="KN832028">
    <property type="protein sequence ID" value="KIN97519.1"/>
    <property type="molecule type" value="Genomic_DNA"/>
</dbReference>
<dbReference type="AlphaFoldDB" id="A0A0C3N8X6"/>
<name>A0A0C3N8X6_PISTI</name>
<organism evidence="1 2">
    <name type="scientific">Pisolithus tinctorius Marx 270</name>
    <dbReference type="NCBI Taxonomy" id="870435"/>
    <lineage>
        <taxon>Eukaryota</taxon>
        <taxon>Fungi</taxon>
        <taxon>Dikarya</taxon>
        <taxon>Basidiomycota</taxon>
        <taxon>Agaricomycotina</taxon>
        <taxon>Agaricomycetes</taxon>
        <taxon>Agaricomycetidae</taxon>
        <taxon>Boletales</taxon>
        <taxon>Sclerodermatineae</taxon>
        <taxon>Pisolithaceae</taxon>
        <taxon>Pisolithus</taxon>
    </lineage>
</organism>
<proteinExistence type="predicted"/>
<sequence length="106" mass="12079">MPKIVIQPFMLATLLPIPKFMHKNKHMHGLFEDRLIHECLDIILEPIKQAAKFGIMLPDSLGHMWYCFMPIAGYITDTPKAAMLAAVGGKTSLITMAMYKQFRDPF</sequence>
<dbReference type="OrthoDB" id="2418900at2759"/>
<dbReference type="InterPro" id="IPR041078">
    <property type="entry name" value="Plavaka"/>
</dbReference>
<evidence type="ECO:0000313" key="2">
    <source>
        <dbReference type="Proteomes" id="UP000054217"/>
    </source>
</evidence>